<dbReference type="Proteomes" id="UP000676169">
    <property type="component" value="Chromosome"/>
</dbReference>
<dbReference type="AlphaFoldDB" id="A0A975J0F9"/>
<gene>
    <name evidence="2" type="ORF">KBB96_02330</name>
</gene>
<reference evidence="2" key="1">
    <citation type="submission" date="2021-04" db="EMBL/GenBank/DDBJ databases">
        <title>Luteolibacter sp. 32A isolated from the skin of an Anderson's salamander (Ambystoma andersonii).</title>
        <authorList>
            <person name="Spergser J."/>
            <person name="Busse H.-J."/>
        </authorList>
    </citation>
    <scope>NUCLEOTIDE SEQUENCE</scope>
    <source>
        <strain evidence="2">32A</strain>
    </source>
</reference>
<evidence type="ECO:0000313" key="3">
    <source>
        <dbReference type="Proteomes" id="UP000676169"/>
    </source>
</evidence>
<dbReference type="KEGG" id="lamb:KBB96_02330"/>
<accession>A0A975J0F9</accession>
<organism evidence="2 3">
    <name type="scientific">Luteolibacter ambystomatis</name>
    <dbReference type="NCBI Taxonomy" id="2824561"/>
    <lineage>
        <taxon>Bacteria</taxon>
        <taxon>Pseudomonadati</taxon>
        <taxon>Verrucomicrobiota</taxon>
        <taxon>Verrucomicrobiia</taxon>
        <taxon>Verrucomicrobiales</taxon>
        <taxon>Verrucomicrobiaceae</taxon>
        <taxon>Luteolibacter</taxon>
    </lineage>
</organism>
<keyword evidence="3" id="KW-1185">Reference proteome</keyword>
<evidence type="ECO:0000313" key="2">
    <source>
        <dbReference type="EMBL" id="QUE51735.1"/>
    </source>
</evidence>
<keyword evidence="1" id="KW-0732">Signal</keyword>
<feature type="signal peptide" evidence="1">
    <location>
        <begin position="1"/>
        <end position="25"/>
    </location>
</feature>
<proteinExistence type="predicted"/>
<feature type="chain" id="PRO_5037332498" evidence="1">
    <location>
        <begin position="26"/>
        <end position="350"/>
    </location>
</feature>
<evidence type="ECO:0000256" key="1">
    <source>
        <dbReference type="SAM" id="SignalP"/>
    </source>
</evidence>
<protein>
    <submittedName>
        <fullName evidence="2">Uncharacterized protein</fullName>
    </submittedName>
</protein>
<dbReference type="EMBL" id="CP073100">
    <property type="protein sequence ID" value="QUE51735.1"/>
    <property type="molecule type" value="Genomic_DNA"/>
</dbReference>
<sequence>MRAHLYRSALFVLASSVLAVTSAQAVNPAVPDPVTGDVFLAFRASDGQGSATSYLVKLGVDTQFTTAAAGSSFDVSGLGNIGEDLKATYGDGWNTRADLFWGIFSFRPNNGNPIIYGSRERTQVNVRSTAWPTLVQQSRSSTSNQISAVIQNIGGYKGRLSTDNSLIATFQTNSADASSYNKQVATAGTSDFGSLSQWSSIEGSFGNGEAGTILDFHRIAASGVTTVGSFSISASGTIHFTNVVPTNPNTDTDHDGVTDANEAIAGTNPNDSTDFFRLQSVAPAGDGIHVNFNVVASRTYTVEYSQTLAAGSWESIGTYAATGAAPHTFLDTDAVRRSRPTGFYRVRVSQ</sequence>
<dbReference type="RefSeq" id="WP_211631874.1">
    <property type="nucleotide sequence ID" value="NZ_CP073100.1"/>
</dbReference>
<name>A0A975J0F9_9BACT</name>